<evidence type="ECO:0000256" key="1">
    <source>
        <dbReference type="SAM" id="SignalP"/>
    </source>
</evidence>
<gene>
    <name evidence="2" type="ORF">FB458_1182</name>
</gene>
<keyword evidence="1" id="KW-0732">Signal</keyword>
<evidence type="ECO:0000313" key="2">
    <source>
        <dbReference type="EMBL" id="TQJ08100.1"/>
    </source>
</evidence>
<feature type="chain" id="PRO_5022238436" evidence="1">
    <location>
        <begin position="28"/>
        <end position="416"/>
    </location>
</feature>
<name>A0A542DYC2_9MICO</name>
<organism evidence="2 3">
    <name type="scientific">Lapillicoccus jejuensis</name>
    <dbReference type="NCBI Taxonomy" id="402171"/>
    <lineage>
        <taxon>Bacteria</taxon>
        <taxon>Bacillati</taxon>
        <taxon>Actinomycetota</taxon>
        <taxon>Actinomycetes</taxon>
        <taxon>Micrococcales</taxon>
        <taxon>Intrasporangiaceae</taxon>
        <taxon>Lapillicoccus</taxon>
    </lineage>
</organism>
<evidence type="ECO:0000313" key="3">
    <source>
        <dbReference type="Proteomes" id="UP000317893"/>
    </source>
</evidence>
<proteinExistence type="predicted"/>
<feature type="signal peptide" evidence="1">
    <location>
        <begin position="1"/>
        <end position="27"/>
    </location>
</feature>
<dbReference type="Proteomes" id="UP000317893">
    <property type="component" value="Unassembled WGS sequence"/>
</dbReference>
<keyword evidence="3" id="KW-1185">Reference proteome</keyword>
<dbReference type="AlphaFoldDB" id="A0A542DYC2"/>
<sequence length="416" mass="44202">MKKSLTWSLTAVTCATLALGTALPAQASTSPAGATVSGPSARVVPAGSTLSAQGRATLDSIIAQLPADWQARRDAAVARAHIEHSPAREVLDRSVANAIDPGDYVCNPTPLDGYVDQILSGVDNDSLITLALAGVLDFPTYEAIFYGSPKDPDFALPAAYAGTLTTTFGYAQRFWDVKLEDIQLMAMHGEMTVDVARMTRMVKLFYGLDDAKAVKLARQLVGIVRSDPGLRNGRNPIFTLNAFAFSAQGETDPLFRGIKDKMVFGDGILDALKALGLNAVGPKAVLGHEMAHHVQFEDNLFVSDLTGPEATRRTELMADAFGSYFATHTKGLNLAPNALLQVTKTFYDVGDCQFTSPGHHGTPNQRQAASSWGIAVAASGDPLKVLPSLRLDAKFERVLPQLVASDAPKVPAVPAA</sequence>
<accession>A0A542DYC2</accession>
<reference evidence="2 3" key="1">
    <citation type="submission" date="2019-06" db="EMBL/GenBank/DDBJ databases">
        <title>Sequencing the genomes of 1000 actinobacteria strains.</title>
        <authorList>
            <person name="Klenk H.-P."/>
        </authorList>
    </citation>
    <scope>NUCLEOTIDE SEQUENCE [LARGE SCALE GENOMIC DNA]</scope>
    <source>
        <strain evidence="2 3">DSM 18607</strain>
    </source>
</reference>
<comment type="caution">
    <text evidence="2">The sequence shown here is derived from an EMBL/GenBank/DDBJ whole genome shotgun (WGS) entry which is preliminary data.</text>
</comment>
<dbReference type="EMBL" id="VFMN01000001">
    <property type="protein sequence ID" value="TQJ08100.1"/>
    <property type="molecule type" value="Genomic_DNA"/>
</dbReference>
<dbReference type="RefSeq" id="WP_170185582.1">
    <property type="nucleotide sequence ID" value="NZ_BAAAPR010000002.1"/>
</dbReference>
<protein>
    <submittedName>
        <fullName evidence="2">Uncharacterized protein</fullName>
    </submittedName>
</protein>